<dbReference type="Pfam" id="PF01757">
    <property type="entry name" value="Acyl_transf_3"/>
    <property type="match status" value="1"/>
</dbReference>
<keyword evidence="1" id="KW-0472">Membrane</keyword>
<feature type="transmembrane region" description="Helical" evidence="1">
    <location>
        <begin position="257"/>
        <end position="277"/>
    </location>
</feature>
<dbReference type="AlphaFoldDB" id="A0A840Z3P3"/>
<protein>
    <submittedName>
        <fullName evidence="3">Peptidoglycan/LPS O-acetylase OafA/YrhL</fullName>
    </submittedName>
</protein>
<dbReference type="EMBL" id="JACIJI010000015">
    <property type="protein sequence ID" value="MBB5720357.1"/>
    <property type="molecule type" value="Genomic_DNA"/>
</dbReference>
<keyword evidence="1" id="KW-1133">Transmembrane helix</keyword>
<feature type="transmembrane region" description="Helical" evidence="1">
    <location>
        <begin position="200"/>
        <end position="219"/>
    </location>
</feature>
<feature type="transmembrane region" description="Helical" evidence="1">
    <location>
        <begin position="328"/>
        <end position="349"/>
    </location>
</feature>
<dbReference type="InterPro" id="IPR002656">
    <property type="entry name" value="Acyl_transf_3_dom"/>
</dbReference>
<evidence type="ECO:0000259" key="2">
    <source>
        <dbReference type="Pfam" id="PF01757"/>
    </source>
</evidence>
<name>A0A840Z3P3_9SPHN</name>
<keyword evidence="4" id="KW-1185">Reference proteome</keyword>
<keyword evidence="1" id="KW-0812">Transmembrane</keyword>
<dbReference type="InterPro" id="IPR050879">
    <property type="entry name" value="Acyltransferase_3"/>
</dbReference>
<sequence>MTAVPSGPKSPREKLHALDGLRGLAASWVVLHHMATNALLPQVPLLMHGWMLVETFFVLSGFVICYQYGSRLASPGQIASFMQRRFARIWPLHAAILFAMILPRLVVLALHGPASSQLFEPDSTHSLASWFASLALIQSLGLDQHAVWNGPAWSISVEFYTYLIFAAVVFFARERLRSVAVVLAVVAGAMLLLPMPTPEHLLICIFCFFVGVLAFDAYSRFKPRAVRIQSNLPFSIAQSVLALLILELIYFGENPPLLFGLINMFLIISIAQQRGIIGRMLDLRIFQLLGAWSLGIYLLHIPVLNILWRIGPHIPVSFLKFDPAHWTVIDSAAFLATVVVLAALSYRWLEVPARRALAPRVKPQPAAVEVEKRPTLRMEHDAG</sequence>
<dbReference type="GO" id="GO:0000271">
    <property type="term" value="P:polysaccharide biosynthetic process"/>
    <property type="evidence" value="ECO:0007669"/>
    <property type="project" value="TreeGrafter"/>
</dbReference>
<proteinExistence type="predicted"/>
<feature type="transmembrane region" description="Helical" evidence="1">
    <location>
        <begin position="89"/>
        <end position="110"/>
    </location>
</feature>
<reference evidence="3 4" key="1">
    <citation type="submission" date="2020-08" db="EMBL/GenBank/DDBJ databases">
        <title>Genomic Encyclopedia of Type Strains, Phase IV (KMG-IV): sequencing the most valuable type-strain genomes for metagenomic binning, comparative biology and taxonomic classification.</title>
        <authorList>
            <person name="Goeker M."/>
        </authorList>
    </citation>
    <scope>NUCLEOTIDE SEQUENCE [LARGE SCALE GENOMIC DNA]</scope>
    <source>
        <strain evidence="3 4">DSM 27203</strain>
    </source>
</reference>
<gene>
    <name evidence="3" type="ORF">FHR23_003323</name>
</gene>
<dbReference type="GO" id="GO:0016020">
    <property type="term" value="C:membrane"/>
    <property type="evidence" value="ECO:0007669"/>
    <property type="project" value="TreeGrafter"/>
</dbReference>
<feature type="transmembrane region" description="Helical" evidence="1">
    <location>
        <begin position="46"/>
        <end position="68"/>
    </location>
</feature>
<feature type="domain" description="Acyltransferase 3" evidence="2">
    <location>
        <begin position="16"/>
        <end position="342"/>
    </location>
</feature>
<feature type="transmembrane region" description="Helical" evidence="1">
    <location>
        <begin position="178"/>
        <end position="194"/>
    </location>
</feature>
<feature type="transmembrane region" description="Helical" evidence="1">
    <location>
        <begin position="289"/>
        <end position="308"/>
    </location>
</feature>
<dbReference type="RefSeq" id="WP_184006113.1">
    <property type="nucleotide sequence ID" value="NZ_BAABIF010000026.1"/>
</dbReference>
<dbReference type="PANTHER" id="PTHR23028:SF131">
    <property type="entry name" value="BLR2367 PROTEIN"/>
    <property type="match status" value="1"/>
</dbReference>
<evidence type="ECO:0000313" key="4">
    <source>
        <dbReference type="Proteomes" id="UP000554342"/>
    </source>
</evidence>
<dbReference type="PANTHER" id="PTHR23028">
    <property type="entry name" value="ACETYLTRANSFERASE"/>
    <property type="match status" value="1"/>
</dbReference>
<feature type="transmembrane region" description="Helical" evidence="1">
    <location>
        <begin position="231"/>
        <end position="251"/>
    </location>
</feature>
<dbReference type="Proteomes" id="UP000554342">
    <property type="component" value="Unassembled WGS sequence"/>
</dbReference>
<evidence type="ECO:0000256" key="1">
    <source>
        <dbReference type="SAM" id="Phobius"/>
    </source>
</evidence>
<comment type="caution">
    <text evidence="3">The sequence shown here is derived from an EMBL/GenBank/DDBJ whole genome shotgun (WGS) entry which is preliminary data.</text>
</comment>
<accession>A0A840Z3P3</accession>
<organism evidence="3 4">
    <name type="scientific">Stakelama sediminis</name>
    <dbReference type="NCBI Taxonomy" id="463200"/>
    <lineage>
        <taxon>Bacteria</taxon>
        <taxon>Pseudomonadati</taxon>
        <taxon>Pseudomonadota</taxon>
        <taxon>Alphaproteobacteria</taxon>
        <taxon>Sphingomonadales</taxon>
        <taxon>Sphingomonadaceae</taxon>
        <taxon>Stakelama</taxon>
    </lineage>
</organism>
<evidence type="ECO:0000313" key="3">
    <source>
        <dbReference type="EMBL" id="MBB5720357.1"/>
    </source>
</evidence>
<feature type="transmembrane region" description="Helical" evidence="1">
    <location>
        <begin position="152"/>
        <end position="171"/>
    </location>
</feature>
<dbReference type="GO" id="GO:0016747">
    <property type="term" value="F:acyltransferase activity, transferring groups other than amino-acyl groups"/>
    <property type="evidence" value="ECO:0007669"/>
    <property type="project" value="InterPro"/>
</dbReference>